<dbReference type="AlphaFoldDB" id="A0A0F6YT20"/>
<dbReference type="EMBL" id="KP843855">
    <property type="protein sequence ID" value="AKF17181.1"/>
    <property type="molecule type" value="Genomic_DNA"/>
</dbReference>
<evidence type="ECO:0000313" key="2">
    <source>
        <dbReference type="EMBL" id="AKF17181.1"/>
    </source>
</evidence>
<keyword evidence="1" id="KW-0732">Signal</keyword>
<name>A0A0F6YT20_9BACT</name>
<accession>A0A0F6YT20</accession>
<feature type="signal peptide" evidence="1">
    <location>
        <begin position="1"/>
        <end position="20"/>
    </location>
</feature>
<organism evidence="2">
    <name type="scientific">uncultured bacterium Csd4</name>
    <dbReference type="NCBI Taxonomy" id="1637487"/>
    <lineage>
        <taxon>Bacteria</taxon>
        <taxon>environmental samples</taxon>
    </lineage>
</organism>
<reference evidence="2" key="1">
    <citation type="journal article" date="2015" name="Appl. Microbiol. Biotechnol.">
        <title>Improved ethanol production from biomass by a rumen metagenomic DNA fragment expressed in Escherichia coli MS04 during fermentation.</title>
        <authorList>
            <person name="Loaces I."/>
            <person name="Amarelle V."/>
            <person name="Munoz-Gutierrez I."/>
            <person name="Fabiano E."/>
            <person name="Martinez A."/>
            <person name="Noya F."/>
        </authorList>
    </citation>
    <scope>NUCLEOTIDE SEQUENCE</scope>
</reference>
<evidence type="ECO:0000256" key="1">
    <source>
        <dbReference type="SAM" id="SignalP"/>
    </source>
</evidence>
<feature type="chain" id="PRO_5002512662" evidence="1">
    <location>
        <begin position="21"/>
        <end position="220"/>
    </location>
</feature>
<protein>
    <submittedName>
        <fullName evidence="2">Uncharacterized protein</fullName>
    </submittedName>
</protein>
<dbReference type="PROSITE" id="PS51257">
    <property type="entry name" value="PROKAR_LIPOPROTEIN"/>
    <property type="match status" value="1"/>
</dbReference>
<sequence length="220" mass="24240">MRLVFTLFISFVLGVSCVSAQDFPLQFADANGNIIADGTELTLDQPTVEVSEFDDAIMILSGVFVLNTTANDVNCGTEYSITQISNGDLQTCFPSSCIQRNKVGSWTSEVGVIHGNELKNMQTEWIPQDAGTLNAEFRLLKYKLNPVTNKYTVESNGPLIKMHFVYDPAAIRALDSEASDIASVAYYSLDGRRVASPTHGIYMMKVTYTNGRTVTTKHLF</sequence>
<proteinExistence type="predicted"/>